<dbReference type="SUPFAM" id="SSF52172">
    <property type="entry name" value="CheY-like"/>
    <property type="match status" value="1"/>
</dbReference>
<dbReference type="Gene3D" id="3.40.50.2300">
    <property type="match status" value="1"/>
</dbReference>
<dbReference type="AlphaFoldDB" id="A0A845AV59"/>
<proteinExistence type="predicted"/>
<dbReference type="InterPro" id="IPR011006">
    <property type="entry name" value="CheY-like_superfamily"/>
</dbReference>
<protein>
    <submittedName>
        <fullName evidence="2">Response regulator</fullName>
    </submittedName>
</protein>
<keyword evidence="3" id="KW-1185">Reference proteome</keyword>
<evidence type="ECO:0000313" key="2">
    <source>
        <dbReference type="EMBL" id="MXP33073.1"/>
    </source>
</evidence>
<gene>
    <name evidence="1" type="ORF">GRI94_00585</name>
    <name evidence="2" type="ORF">GRI94_14675</name>
</gene>
<dbReference type="Proteomes" id="UP000446786">
    <property type="component" value="Unassembled WGS sequence"/>
</dbReference>
<organism evidence="2 3">
    <name type="scientific">Parerythrobacter jejuensis</name>
    <dbReference type="NCBI Taxonomy" id="795812"/>
    <lineage>
        <taxon>Bacteria</taxon>
        <taxon>Pseudomonadati</taxon>
        <taxon>Pseudomonadota</taxon>
        <taxon>Alphaproteobacteria</taxon>
        <taxon>Sphingomonadales</taxon>
        <taxon>Erythrobacteraceae</taxon>
        <taxon>Parerythrobacter</taxon>
    </lineage>
</organism>
<name>A0A845AV59_9SPHN</name>
<evidence type="ECO:0000313" key="3">
    <source>
        <dbReference type="Proteomes" id="UP000446786"/>
    </source>
</evidence>
<reference evidence="2 3" key="1">
    <citation type="submission" date="2019-12" db="EMBL/GenBank/DDBJ databases">
        <title>Genomic-based taxomic classification of the family Erythrobacteraceae.</title>
        <authorList>
            <person name="Xu L."/>
        </authorList>
    </citation>
    <scope>NUCLEOTIDE SEQUENCE [LARGE SCALE GENOMIC DNA]</scope>
    <source>
        <strain evidence="2 3">JCM 16677</strain>
    </source>
</reference>
<dbReference type="EMBL" id="WTYE01000001">
    <property type="protein sequence ID" value="MXP33073.1"/>
    <property type="molecule type" value="Genomic_DNA"/>
</dbReference>
<sequence length="119" mass="12960">MLISCTILLLDDEPLILMDLEFASEERGCTALGAMSLAQAFGHLETHELSCAVLDVTLKDGETCIPIANELQQRGIPYILHSGDLDRQNEMVRQLDATLIAKPANSDMVIDTAMTLSCP</sequence>
<evidence type="ECO:0000313" key="1">
    <source>
        <dbReference type="EMBL" id="MXP30313.1"/>
    </source>
</evidence>
<dbReference type="OrthoDB" id="582170at2"/>
<accession>A0A845AV59</accession>
<comment type="caution">
    <text evidence="2">The sequence shown here is derived from an EMBL/GenBank/DDBJ whole genome shotgun (WGS) entry which is preliminary data.</text>
</comment>
<dbReference type="EMBL" id="WTYE01000001">
    <property type="protein sequence ID" value="MXP30313.1"/>
    <property type="molecule type" value="Genomic_DNA"/>
</dbReference>